<dbReference type="EMBL" id="FOGG01000013">
    <property type="protein sequence ID" value="SER67139.1"/>
    <property type="molecule type" value="Genomic_DNA"/>
</dbReference>
<gene>
    <name evidence="1" type="ORF">SAMN04488023_113108</name>
</gene>
<evidence type="ECO:0000313" key="2">
    <source>
        <dbReference type="Proteomes" id="UP000199572"/>
    </source>
</evidence>
<dbReference type="Proteomes" id="UP000199572">
    <property type="component" value="Unassembled WGS sequence"/>
</dbReference>
<organism evidence="1 2">
    <name type="scientific">Pedobacter rhizosphaerae</name>
    <dbReference type="NCBI Taxonomy" id="390241"/>
    <lineage>
        <taxon>Bacteria</taxon>
        <taxon>Pseudomonadati</taxon>
        <taxon>Bacteroidota</taxon>
        <taxon>Sphingobacteriia</taxon>
        <taxon>Sphingobacteriales</taxon>
        <taxon>Sphingobacteriaceae</taxon>
        <taxon>Pedobacter</taxon>
    </lineage>
</organism>
<reference evidence="1 2" key="1">
    <citation type="submission" date="2016-10" db="EMBL/GenBank/DDBJ databases">
        <authorList>
            <person name="de Groot N.N."/>
        </authorList>
    </citation>
    <scope>NUCLEOTIDE SEQUENCE [LARGE SCALE GENOMIC DNA]</scope>
    <source>
        <strain evidence="1 2">DSM 18610</strain>
    </source>
</reference>
<dbReference type="OrthoDB" id="667738at2"/>
<dbReference type="AlphaFoldDB" id="A0A1H9R508"/>
<proteinExistence type="predicted"/>
<evidence type="ECO:0000313" key="1">
    <source>
        <dbReference type="EMBL" id="SER67139.1"/>
    </source>
</evidence>
<keyword evidence="2" id="KW-1185">Reference proteome</keyword>
<dbReference type="RefSeq" id="WP_090884737.1">
    <property type="nucleotide sequence ID" value="NZ_FOGG01000013.1"/>
</dbReference>
<sequence length="207" mass="24225">MLELFLNYFVEDEVTEKEKRCQKECTKQVINDSNLHYLFENFGGKSFNNGIYRIHSFESGFKWTEIVKNGFPEFGKNILIFGYDWLGRQFGISLDRERQIIFFDVATNESFNIPNLDVFEFHNSELVEFEDDALAKIGFEKWRAVNEEQIGLDKCVGYIVPLFLGGRDEIDNYEICDMEVYWDLNLQLIQQIDKLPPGSNINKIGLS</sequence>
<protein>
    <submittedName>
        <fullName evidence="1">Uncharacterized protein</fullName>
    </submittedName>
</protein>
<accession>A0A1H9R508</accession>
<name>A0A1H9R508_9SPHI</name>